<dbReference type="Proteomes" id="UP000325212">
    <property type="component" value="Unassembled WGS sequence"/>
</dbReference>
<protein>
    <submittedName>
        <fullName evidence="2">Uncharacterized protein</fullName>
    </submittedName>
</protein>
<dbReference type="AlphaFoldDB" id="A0AAV3W1G1"/>
<keyword evidence="1" id="KW-1133">Transmembrane helix</keyword>
<name>A0AAV3W1G1_9CLOT</name>
<gene>
    <name evidence="2" type="ORF">CDIOL_21000</name>
</gene>
<proteinExistence type="predicted"/>
<keyword evidence="1" id="KW-0812">Transmembrane</keyword>
<evidence type="ECO:0000256" key="1">
    <source>
        <dbReference type="SAM" id="Phobius"/>
    </source>
</evidence>
<accession>A0AAV3W1G1</accession>
<comment type="caution">
    <text evidence="2">The sequence shown here is derived from an EMBL/GenBank/DDBJ whole genome shotgun (WGS) entry which is preliminary data.</text>
</comment>
<organism evidence="2 3">
    <name type="scientific">Clostridium diolis</name>
    <dbReference type="NCBI Taxonomy" id="223919"/>
    <lineage>
        <taxon>Bacteria</taxon>
        <taxon>Bacillati</taxon>
        <taxon>Bacillota</taxon>
        <taxon>Clostridia</taxon>
        <taxon>Eubacteriales</taxon>
        <taxon>Clostridiaceae</taxon>
        <taxon>Clostridium</taxon>
    </lineage>
</organism>
<keyword evidence="3" id="KW-1185">Reference proteome</keyword>
<reference evidence="2 3" key="1">
    <citation type="submission" date="2019-06" db="EMBL/GenBank/DDBJ databases">
        <title>Draft genome sequence of Clostridium diolis DSM 15410.</title>
        <authorList>
            <person name="Kobayashi H."/>
            <person name="Tanizawa Y."/>
            <person name="Tohno M."/>
        </authorList>
    </citation>
    <scope>NUCLEOTIDE SEQUENCE [LARGE SCALE GENOMIC DNA]</scope>
    <source>
        <strain evidence="2 3">DSM 15410</strain>
    </source>
</reference>
<dbReference type="EMBL" id="BJLA01000006">
    <property type="protein sequence ID" value="GEA31177.1"/>
    <property type="molecule type" value="Genomic_DNA"/>
</dbReference>
<evidence type="ECO:0000313" key="3">
    <source>
        <dbReference type="Proteomes" id="UP000325212"/>
    </source>
</evidence>
<feature type="transmembrane region" description="Helical" evidence="1">
    <location>
        <begin position="25"/>
        <end position="43"/>
    </location>
</feature>
<sequence length="71" mass="8487">MNVFTWCNHNFCHKKLPLNSLTKYINYYVLNYTIFISYGKVYMHQKEVIKVMLHNTTIDDQILGDDEALIE</sequence>
<keyword evidence="1" id="KW-0472">Membrane</keyword>
<evidence type="ECO:0000313" key="2">
    <source>
        <dbReference type="EMBL" id="GEA31177.1"/>
    </source>
</evidence>